<proteinExistence type="predicted"/>
<organism evidence="1 2">
    <name type="scientific">Petrolisthes cinctipes</name>
    <name type="common">Flat porcelain crab</name>
    <dbReference type="NCBI Taxonomy" id="88211"/>
    <lineage>
        <taxon>Eukaryota</taxon>
        <taxon>Metazoa</taxon>
        <taxon>Ecdysozoa</taxon>
        <taxon>Arthropoda</taxon>
        <taxon>Crustacea</taxon>
        <taxon>Multicrustacea</taxon>
        <taxon>Malacostraca</taxon>
        <taxon>Eumalacostraca</taxon>
        <taxon>Eucarida</taxon>
        <taxon>Decapoda</taxon>
        <taxon>Pleocyemata</taxon>
        <taxon>Anomura</taxon>
        <taxon>Galatheoidea</taxon>
        <taxon>Porcellanidae</taxon>
        <taxon>Petrolisthes</taxon>
    </lineage>
</organism>
<sequence>MAQVIPTLLPLKYDDTNQEQAWTDCIEHVEDALMAFSITEDSKRLALRFYGEKIERDQDFDTEDSNRSHRADIQINQGSPDAYFIEKTNEVFKRHKFRMLAQELDETTNIYVTRLRTQGAKYNFA</sequence>
<accession>A0AAE1GFB5</accession>
<dbReference type="Proteomes" id="UP001286313">
    <property type="component" value="Unassembled WGS sequence"/>
</dbReference>
<evidence type="ECO:0000313" key="2">
    <source>
        <dbReference type="Proteomes" id="UP001286313"/>
    </source>
</evidence>
<dbReference type="EMBL" id="JAWQEG010000284">
    <property type="protein sequence ID" value="KAK3892153.1"/>
    <property type="molecule type" value="Genomic_DNA"/>
</dbReference>
<evidence type="ECO:0000313" key="1">
    <source>
        <dbReference type="EMBL" id="KAK3892153.1"/>
    </source>
</evidence>
<comment type="caution">
    <text evidence="1">The sequence shown here is derived from an EMBL/GenBank/DDBJ whole genome shotgun (WGS) entry which is preliminary data.</text>
</comment>
<reference evidence="1" key="1">
    <citation type="submission" date="2023-10" db="EMBL/GenBank/DDBJ databases">
        <title>Genome assemblies of two species of porcelain crab, Petrolisthes cinctipes and Petrolisthes manimaculis (Anomura: Porcellanidae).</title>
        <authorList>
            <person name="Angst P."/>
        </authorList>
    </citation>
    <scope>NUCLEOTIDE SEQUENCE</scope>
    <source>
        <strain evidence="1">PB745_01</strain>
        <tissue evidence="1">Gill</tissue>
    </source>
</reference>
<keyword evidence="2" id="KW-1185">Reference proteome</keyword>
<gene>
    <name evidence="1" type="ORF">Pcinc_003989</name>
</gene>
<name>A0AAE1GFB5_PETCI</name>
<dbReference type="AlphaFoldDB" id="A0AAE1GFB5"/>
<protein>
    <submittedName>
        <fullName evidence="1">Uncharacterized protein</fullName>
    </submittedName>
</protein>